<organism evidence="7 8">
    <name type="scientific">Phormidesmis priestleyi ULC007</name>
    <dbReference type="NCBI Taxonomy" id="1920490"/>
    <lineage>
        <taxon>Bacteria</taxon>
        <taxon>Bacillati</taxon>
        <taxon>Cyanobacteriota</taxon>
        <taxon>Cyanophyceae</taxon>
        <taxon>Leptolyngbyales</taxon>
        <taxon>Leptolyngbyaceae</taxon>
        <taxon>Phormidesmis</taxon>
    </lineage>
</organism>
<protein>
    <recommendedName>
        <fullName evidence="9">GMC family oxidoreductase</fullName>
    </recommendedName>
</protein>
<evidence type="ECO:0000259" key="6">
    <source>
        <dbReference type="Pfam" id="PF05199"/>
    </source>
</evidence>
<dbReference type="AlphaFoldDB" id="A0A2T1D6S3"/>
<evidence type="ECO:0000256" key="3">
    <source>
        <dbReference type="ARBA" id="ARBA00022827"/>
    </source>
</evidence>
<keyword evidence="3" id="KW-0274">FAD</keyword>
<dbReference type="Pfam" id="PF00732">
    <property type="entry name" value="GMC_oxred_N"/>
    <property type="match status" value="1"/>
</dbReference>
<evidence type="ECO:0008006" key="9">
    <source>
        <dbReference type="Google" id="ProtNLM"/>
    </source>
</evidence>
<comment type="caution">
    <text evidence="7">The sequence shown here is derived from an EMBL/GenBank/DDBJ whole genome shotgun (WGS) entry which is preliminary data.</text>
</comment>
<dbReference type="Gene3D" id="3.50.50.60">
    <property type="entry name" value="FAD/NAD(P)-binding domain"/>
    <property type="match status" value="2"/>
</dbReference>
<evidence type="ECO:0000256" key="4">
    <source>
        <dbReference type="ARBA" id="ARBA00023002"/>
    </source>
</evidence>
<evidence type="ECO:0000259" key="5">
    <source>
        <dbReference type="Pfam" id="PF00732"/>
    </source>
</evidence>
<dbReference type="GO" id="GO:0050660">
    <property type="term" value="F:flavin adenine dinucleotide binding"/>
    <property type="evidence" value="ECO:0007669"/>
    <property type="project" value="InterPro"/>
</dbReference>
<dbReference type="Proteomes" id="UP000238634">
    <property type="component" value="Unassembled WGS sequence"/>
</dbReference>
<gene>
    <name evidence="7" type="ORF">C7B65_22670</name>
</gene>
<name>A0A2T1D6S3_9CYAN</name>
<dbReference type="OrthoDB" id="9787779at2"/>
<sequence length="733" mass="80480">MEQSPYPPGTVRSLLDTSQVTPKTREVIKARLAEEPALEPSFFNAESFAILQAVTDRLISQSHGIDLAGALDRRLTTGTGDGWRYNTMPPDPIAHQAGLTGVEESAQILFGHSFVALSESEQDRVLTAIQQGKAPGKTWEPMPSVRYFEELLVELTETYYSHPLAQEEIGYVGMADAKGWQAIGLNQLEPWEPQSGKTIQLSLTESPTRMPTQSILQETNHLQRYGTKDIVDAVVIGTGAGGAPLLARLAQAGLSVVALEAGEHWHPAEDFATDERSQSKLFWTDERLSAGEDPIAFGNNNSGIGVGGSTLHYTAYVPRPHPDDFHLYRDFGVGVDWAIGYDDLKPYYEEVEGFLGVSGASPYEWEPDRKPYPLPALPLNGAAQLMQRGCEALGIRTSPAANAALSAPYFQSGVGWRAACTNRGFCQAGCTTGAKASMDVTFIPLAMQHGAEVRSQCFVTRFERDTDDRITAVIYVQAGEEKRQPCRTVFLCAGAIETPRLLLLNNIANSSGQVGRNFMAHPGVQVWGQFSEEVRPYKGIPGGLISEDTHRPQDANFAGGYLLQSIGVMPVTYASQVARGTGWWGDRLHSHLLNYNHTAGINILGDCLPYEHNYLELSNERDDRGLPKPRIHFTNGENERRMTAHAESLMRQIWETAGGENLWTFQRNAHTIGTCRMGTDPTQAVVDSDGKSFDVPNLYIMDNSIFPSALSVNPALTLMALSLRTADRFLQHN</sequence>
<keyword evidence="4" id="KW-0560">Oxidoreductase</keyword>
<feature type="domain" description="Glucose-methanol-choline oxidoreductase N-terminal" evidence="5">
    <location>
        <begin position="302"/>
        <end position="522"/>
    </location>
</feature>
<accession>A0A2T1D6S3</accession>
<evidence type="ECO:0000313" key="7">
    <source>
        <dbReference type="EMBL" id="PSB16134.1"/>
    </source>
</evidence>
<dbReference type="InterPro" id="IPR027056">
    <property type="entry name" value="Gluconate_2DH_su3"/>
</dbReference>
<proteinExistence type="inferred from homology"/>
<dbReference type="InterPro" id="IPR036188">
    <property type="entry name" value="FAD/NAD-bd_sf"/>
</dbReference>
<comment type="similarity">
    <text evidence="1">Belongs to the GMC oxidoreductase family.</text>
</comment>
<dbReference type="InterPro" id="IPR000172">
    <property type="entry name" value="GMC_OxRdtase_N"/>
</dbReference>
<reference evidence="7 8" key="2">
    <citation type="submission" date="2018-03" db="EMBL/GenBank/DDBJ databases">
        <title>The ancient ancestry and fast evolution of plastids.</title>
        <authorList>
            <person name="Moore K.R."/>
            <person name="Magnabosco C."/>
            <person name="Momper L."/>
            <person name="Gold D.A."/>
            <person name="Bosak T."/>
            <person name="Fournier G.P."/>
        </authorList>
    </citation>
    <scope>NUCLEOTIDE SEQUENCE [LARGE SCALE GENOMIC DNA]</scope>
    <source>
        <strain evidence="7 8">ULC007</strain>
    </source>
</reference>
<dbReference type="PANTHER" id="PTHR46056:SF12">
    <property type="entry name" value="LONG-CHAIN-ALCOHOL OXIDASE"/>
    <property type="match status" value="1"/>
</dbReference>
<feature type="domain" description="Glucose-methanol-choline oxidoreductase C-terminal" evidence="6">
    <location>
        <begin position="609"/>
        <end position="721"/>
    </location>
</feature>
<evidence type="ECO:0000256" key="1">
    <source>
        <dbReference type="ARBA" id="ARBA00010790"/>
    </source>
</evidence>
<evidence type="ECO:0000313" key="8">
    <source>
        <dbReference type="Proteomes" id="UP000238634"/>
    </source>
</evidence>
<dbReference type="RefSeq" id="WP_083582978.1">
    <property type="nucleotide sequence ID" value="NZ_MPPI01000017.1"/>
</dbReference>
<dbReference type="SUPFAM" id="SSF51905">
    <property type="entry name" value="FAD/NAD(P)-binding domain"/>
    <property type="match status" value="1"/>
</dbReference>
<keyword evidence="8" id="KW-1185">Reference proteome</keyword>
<dbReference type="EMBL" id="PVWG01000047">
    <property type="protein sequence ID" value="PSB16134.1"/>
    <property type="molecule type" value="Genomic_DNA"/>
</dbReference>
<dbReference type="STRING" id="1920490.GCA_001895925_05017"/>
<dbReference type="GO" id="GO:0016614">
    <property type="term" value="F:oxidoreductase activity, acting on CH-OH group of donors"/>
    <property type="evidence" value="ECO:0007669"/>
    <property type="project" value="InterPro"/>
</dbReference>
<dbReference type="InterPro" id="IPR007867">
    <property type="entry name" value="GMC_OxRtase_C"/>
</dbReference>
<evidence type="ECO:0000256" key="2">
    <source>
        <dbReference type="ARBA" id="ARBA00022630"/>
    </source>
</evidence>
<keyword evidence="2" id="KW-0285">Flavoprotein</keyword>
<dbReference type="Pfam" id="PF13618">
    <property type="entry name" value="Gluconate_2-dh3"/>
    <property type="match status" value="1"/>
</dbReference>
<dbReference type="PANTHER" id="PTHR46056">
    <property type="entry name" value="LONG-CHAIN-ALCOHOL OXIDASE"/>
    <property type="match status" value="1"/>
</dbReference>
<dbReference type="Pfam" id="PF05199">
    <property type="entry name" value="GMC_oxred_C"/>
    <property type="match status" value="1"/>
</dbReference>
<reference evidence="7 8" key="1">
    <citation type="submission" date="2018-02" db="EMBL/GenBank/DDBJ databases">
        <authorList>
            <person name="Cohen D.B."/>
            <person name="Kent A.D."/>
        </authorList>
    </citation>
    <scope>NUCLEOTIDE SEQUENCE [LARGE SCALE GENOMIC DNA]</scope>
    <source>
        <strain evidence="7 8">ULC007</strain>
    </source>
</reference>
<dbReference type="SUPFAM" id="SSF54373">
    <property type="entry name" value="FAD-linked reductases, C-terminal domain"/>
    <property type="match status" value="1"/>
</dbReference>